<dbReference type="InterPro" id="IPR004841">
    <property type="entry name" value="AA-permease/SLC12A_dom"/>
</dbReference>
<feature type="transmembrane region" description="Helical" evidence="9">
    <location>
        <begin position="400"/>
        <end position="419"/>
    </location>
</feature>
<dbReference type="OMA" id="VSQCGVW"/>
<reference evidence="11 12" key="1">
    <citation type="journal article" date="2007" name="Nat. Biotechnol.">
        <title>Genome sequence of the lignocellulose-bioconverting and xylose-fermenting yeast Pichia stipitis.</title>
        <authorList>
            <person name="Jeffries T.W."/>
            <person name="Grigoriev I.V."/>
            <person name="Grimwood J."/>
            <person name="Laplaza J.M."/>
            <person name="Aerts A."/>
            <person name="Salamov A."/>
            <person name="Schmutz J."/>
            <person name="Lindquist E."/>
            <person name="Dehal P."/>
            <person name="Shapiro H."/>
            <person name="Jin Y.S."/>
            <person name="Passoth V."/>
            <person name="Richardson P.M."/>
        </authorList>
    </citation>
    <scope>NUCLEOTIDE SEQUENCE [LARGE SCALE GENOMIC DNA]</scope>
    <source>
        <strain evidence="12">ATCC 58785 / CBS 6054 / NBRC 10063 / NRRL Y-11545</strain>
    </source>
</reference>
<evidence type="ECO:0000256" key="3">
    <source>
        <dbReference type="ARBA" id="ARBA00022448"/>
    </source>
</evidence>
<feature type="domain" description="Amino acid permease/ SLC12A" evidence="10">
    <location>
        <begin position="52"/>
        <end position="510"/>
    </location>
</feature>
<name>A3LVM7_PICST</name>
<evidence type="ECO:0000256" key="1">
    <source>
        <dbReference type="ARBA" id="ARBA00004651"/>
    </source>
</evidence>
<dbReference type="STRING" id="322104.A3LVM7"/>
<dbReference type="Gene3D" id="1.20.1740.10">
    <property type="entry name" value="Amino acid/polyamine transporter I"/>
    <property type="match status" value="1"/>
</dbReference>
<sequence length="554" mass="60728">MWVSFKDSFKRAEQTETLTAADYDEEKELTNIERININAANSTLKRKLKSRHLEMIAIGSSIGTGLFVGCGGALRTGGPAGLIIGWLVTATGVFATMQGLGELSVTFPVSGGFNLFASRFIEPAVGFAIGWNYFMQFFVLLPLELVAASITIKYWNDDINSDVFVIIFWLFIVFLTLLGVKAYGEAEFYFSLIKVLAVIGFIIMSIVLVCGGGPTHEFVGGVNWRTPGPFANGFKGVVSTLVTAAFSYGGTEMIGLTAAETENPRKTLPRAIKQVFWRICLFYLGSLTMVATLVNYTDNRLIGSSSVDATASPFVIAIVNGGIKGLPSVLNAVILIAVLSVGNASVYATSRSLNSLAEQGMAPKWTGYVDRAGRPLVAILITDAFGLFALIAASNKQVDVFNWLLALSGLSSIFTWLAINVSHIRFRAAMRAKNRSLGELAYVSQCGVWGSYYGAILNSLVLVAQFWIAIFPLGGKPNASDFFLSYLGFPVLLASWLFYKVWKKDWTLFIRAKDIDVDTGRANIDLDVLQQTIAEEKSQLSEKPFYVRWYKFWC</sequence>
<keyword evidence="5 9" id="KW-0812">Transmembrane</keyword>
<dbReference type="FunFam" id="1.20.1740.10:FF:000017">
    <property type="entry name" value="Amino acid permease"/>
    <property type="match status" value="1"/>
</dbReference>
<dbReference type="PANTHER" id="PTHR43341:SF1">
    <property type="entry name" value="GENERAL AMINO-ACID PERMEASE GAP1"/>
    <property type="match status" value="1"/>
</dbReference>
<dbReference type="AlphaFoldDB" id="A3LVM7"/>
<evidence type="ECO:0000256" key="5">
    <source>
        <dbReference type="ARBA" id="ARBA00022692"/>
    </source>
</evidence>
<keyword evidence="8 9" id="KW-0472">Membrane</keyword>
<accession>A3LVM7</accession>
<dbReference type="InterPro" id="IPR004840">
    <property type="entry name" value="Amino_acid_permease_CS"/>
</dbReference>
<feature type="transmembrane region" description="Helical" evidence="9">
    <location>
        <begin position="55"/>
        <end position="74"/>
    </location>
</feature>
<evidence type="ECO:0000313" key="11">
    <source>
        <dbReference type="EMBL" id="ABN67147.1"/>
    </source>
</evidence>
<keyword evidence="4" id="KW-1003">Cell membrane</keyword>
<dbReference type="KEGG" id="pic:PICST_32180"/>
<evidence type="ECO:0000256" key="7">
    <source>
        <dbReference type="ARBA" id="ARBA00022989"/>
    </source>
</evidence>
<feature type="transmembrane region" description="Helical" evidence="9">
    <location>
        <begin position="376"/>
        <end position="394"/>
    </location>
</feature>
<dbReference type="GO" id="GO:0015171">
    <property type="term" value="F:amino acid transmembrane transporter activity"/>
    <property type="evidence" value="ECO:0007669"/>
    <property type="project" value="TreeGrafter"/>
</dbReference>
<keyword evidence="7 9" id="KW-1133">Transmembrane helix</keyword>
<evidence type="ECO:0000256" key="4">
    <source>
        <dbReference type="ARBA" id="ARBA00022475"/>
    </source>
</evidence>
<dbReference type="GO" id="GO:0005886">
    <property type="term" value="C:plasma membrane"/>
    <property type="evidence" value="ECO:0007669"/>
    <property type="project" value="UniProtKB-SubCell"/>
</dbReference>
<evidence type="ECO:0000259" key="10">
    <source>
        <dbReference type="Pfam" id="PF00324"/>
    </source>
</evidence>
<keyword evidence="6" id="KW-0029">Amino-acid transport</keyword>
<comment type="similarity">
    <text evidence="2">Belongs to the amino acid-polyamine-organocation (APC) superfamily. YAT (TC 2.A.3.10) family.</text>
</comment>
<evidence type="ECO:0000256" key="2">
    <source>
        <dbReference type="ARBA" id="ARBA00006983"/>
    </source>
</evidence>
<dbReference type="Pfam" id="PF00324">
    <property type="entry name" value="AA_permease"/>
    <property type="match status" value="1"/>
</dbReference>
<dbReference type="HOGENOM" id="CLU_007946_12_0_1"/>
<feature type="transmembrane region" description="Helical" evidence="9">
    <location>
        <begin position="440"/>
        <end position="470"/>
    </location>
</feature>
<dbReference type="InterPro" id="IPR004762">
    <property type="entry name" value="Amino_acid_permease_fungi"/>
</dbReference>
<proteinExistence type="inferred from homology"/>
<feature type="transmembrane region" description="Helical" evidence="9">
    <location>
        <begin position="482"/>
        <end position="502"/>
    </location>
</feature>
<dbReference type="PIRSF" id="PIRSF006060">
    <property type="entry name" value="AA_transporter"/>
    <property type="match status" value="1"/>
</dbReference>
<feature type="transmembrane region" description="Helical" evidence="9">
    <location>
        <begin position="163"/>
        <end position="183"/>
    </location>
</feature>
<feature type="transmembrane region" description="Helical" evidence="9">
    <location>
        <begin position="189"/>
        <end position="210"/>
    </location>
</feature>
<dbReference type="InParanoid" id="A3LVM7"/>
<evidence type="ECO:0000313" key="12">
    <source>
        <dbReference type="Proteomes" id="UP000002258"/>
    </source>
</evidence>
<dbReference type="eggNOG" id="KOG1286">
    <property type="taxonomic scope" value="Eukaryota"/>
</dbReference>
<feature type="transmembrane region" description="Helical" evidence="9">
    <location>
        <begin position="80"/>
        <end position="100"/>
    </location>
</feature>
<dbReference type="GeneID" id="4839454"/>
<dbReference type="PANTHER" id="PTHR43341">
    <property type="entry name" value="AMINO ACID PERMEASE"/>
    <property type="match status" value="1"/>
</dbReference>
<gene>
    <name evidence="11" type="primary">GAP1.1</name>
    <name evidence="11" type="ORF">PICST_32180</name>
</gene>
<dbReference type="EMBL" id="CP000499">
    <property type="protein sequence ID" value="ABN67147.1"/>
    <property type="molecule type" value="Genomic_DNA"/>
</dbReference>
<dbReference type="InterPro" id="IPR050524">
    <property type="entry name" value="APC_YAT"/>
</dbReference>
<evidence type="ECO:0000256" key="9">
    <source>
        <dbReference type="SAM" id="Phobius"/>
    </source>
</evidence>
<organism evidence="11 12">
    <name type="scientific">Scheffersomyces stipitis (strain ATCC 58785 / CBS 6054 / NBRC 10063 / NRRL Y-11545)</name>
    <name type="common">Yeast</name>
    <name type="synonym">Pichia stipitis</name>
    <dbReference type="NCBI Taxonomy" id="322104"/>
    <lineage>
        <taxon>Eukaryota</taxon>
        <taxon>Fungi</taxon>
        <taxon>Dikarya</taxon>
        <taxon>Ascomycota</taxon>
        <taxon>Saccharomycotina</taxon>
        <taxon>Pichiomycetes</taxon>
        <taxon>Debaryomycetaceae</taxon>
        <taxon>Scheffersomyces</taxon>
    </lineage>
</organism>
<dbReference type="PROSITE" id="PS00218">
    <property type="entry name" value="AMINO_ACID_PERMEASE_1"/>
    <property type="match status" value="1"/>
</dbReference>
<evidence type="ECO:0000256" key="6">
    <source>
        <dbReference type="ARBA" id="ARBA00022970"/>
    </source>
</evidence>
<keyword evidence="3" id="KW-0813">Transport</keyword>
<dbReference type="RefSeq" id="XP_001385176.1">
    <property type="nucleotide sequence ID" value="XM_001385139.1"/>
</dbReference>
<feature type="transmembrane region" description="Helical" evidence="9">
    <location>
        <begin position="112"/>
        <end position="131"/>
    </location>
</feature>
<dbReference type="OrthoDB" id="3900342at2759"/>
<protein>
    <submittedName>
        <fullName evidence="11">General amino acid permease</fullName>
    </submittedName>
</protein>
<keyword evidence="12" id="KW-1185">Reference proteome</keyword>
<dbReference type="NCBIfam" id="TIGR00913">
    <property type="entry name" value="2A0310"/>
    <property type="match status" value="1"/>
</dbReference>
<comment type="subcellular location">
    <subcellularLocation>
        <location evidence="1">Cell membrane</location>
        <topology evidence="1">Multi-pass membrane protein</topology>
    </subcellularLocation>
</comment>
<dbReference type="Proteomes" id="UP000002258">
    <property type="component" value="Chromosome 5"/>
</dbReference>
<feature type="transmembrane region" description="Helical" evidence="9">
    <location>
        <begin position="275"/>
        <end position="296"/>
    </location>
</feature>
<evidence type="ECO:0000256" key="8">
    <source>
        <dbReference type="ARBA" id="ARBA00023136"/>
    </source>
</evidence>